<keyword evidence="1" id="KW-1133">Transmembrane helix</keyword>
<keyword evidence="1" id="KW-0472">Membrane</keyword>
<sequence length="142" mass="15564">MRSSLLAEALRKSPAPGGQHSGGSGGSPNCGGLRSQSLQARLIALLHALLALEQAVLCPQHPLLCMLRPQAFRLLRLQLLHALLQPIDAGLPFRALTCKHLALPLLHHLLALLDLLLMLLRALFSLLLSRRPRAHGRWRAWA</sequence>
<protein>
    <submittedName>
        <fullName evidence="2">Uncharacterized protein</fullName>
    </submittedName>
</protein>
<feature type="transmembrane region" description="Helical" evidence="1">
    <location>
        <begin position="109"/>
        <end position="129"/>
    </location>
</feature>
<keyword evidence="1" id="KW-0812">Transmembrane</keyword>
<evidence type="ECO:0000256" key="1">
    <source>
        <dbReference type="SAM" id="Phobius"/>
    </source>
</evidence>
<comment type="caution">
    <text evidence="2">The sequence shown here is derived from an EMBL/GenBank/DDBJ whole genome shotgun (WGS) entry which is preliminary data.</text>
</comment>
<evidence type="ECO:0000313" key="3">
    <source>
        <dbReference type="Proteomes" id="UP001156905"/>
    </source>
</evidence>
<reference evidence="3" key="1">
    <citation type="journal article" date="2019" name="Int. J. Syst. Evol. Microbiol.">
        <title>The Global Catalogue of Microorganisms (GCM) 10K type strain sequencing project: providing services to taxonomists for standard genome sequencing and annotation.</title>
        <authorList>
            <consortium name="The Broad Institute Genomics Platform"/>
            <consortium name="The Broad Institute Genome Sequencing Center for Infectious Disease"/>
            <person name="Wu L."/>
            <person name="Ma J."/>
        </authorList>
    </citation>
    <scope>NUCLEOTIDE SEQUENCE [LARGE SCALE GENOMIC DNA]</scope>
    <source>
        <strain evidence="3">NBRC 102520</strain>
    </source>
</reference>
<dbReference type="EMBL" id="BSOW01000011">
    <property type="protein sequence ID" value="GLR86631.1"/>
    <property type="molecule type" value="Genomic_DNA"/>
</dbReference>
<accession>A0ABQ6B250</accession>
<evidence type="ECO:0000313" key="2">
    <source>
        <dbReference type="EMBL" id="GLR86631.1"/>
    </source>
</evidence>
<name>A0ABQ6B250_9BRAD</name>
<proteinExistence type="predicted"/>
<gene>
    <name evidence="2" type="ORF">GCM10007857_33420</name>
</gene>
<organism evidence="2 3">
    <name type="scientific">Bradyrhizobium iriomotense</name>
    <dbReference type="NCBI Taxonomy" id="441950"/>
    <lineage>
        <taxon>Bacteria</taxon>
        <taxon>Pseudomonadati</taxon>
        <taxon>Pseudomonadota</taxon>
        <taxon>Alphaproteobacteria</taxon>
        <taxon>Hyphomicrobiales</taxon>
        <taxon>Nitrobacteraceae</taxon>
        <taxon>Bradyrhizobium</taxon>
    </lineage>
</organism>
<dbReference type="Proteomes" id="UP001156905">
    <property type="component" value="Unassembled WGS sequence"/>
</dbReference>
<keyword evidence="3" id="KW-1185">Reference proteome</keyword>